<dbReference type="PROSITE" id="PS00028">
    <property type="entry name" value="ZINC_FINGER_C2H2_1"/>
    <property type="match status" value="1"/>
</dbReference>
<dbReference type="GO" id="GO:0000981">
    <property type="term" value="F:DNA-binding transcription factor activity, RNA polymerase II-specific"/>
    <property type="evidence" value="ECO:0007669"/>
    <property type="project" value="TreeGrafter"/>
</dbReference>
<sequence>MGRMRARLHISGNTLALTDILNMWRMTGAQNSQDLKVLEREKDEWKLASDNEHEEILVHLEEIDIQHHEVCIYCASELSEYNGLRKLVEHCVICAYMPKRSESDGKKRFYCYRCEFNSIYKHSLLKHIRMHLGDKPYECQICLATFSQNSTLHSHLRTHTGEKPFKCEHCDYRSQRKSSVKRHILIRHREMLGS</sequence>
<dbReference type="FunFam" id="3.30.160.60:FF:001309">
    <property type="entry name" value="Uncharacterized protein"/>
    <property type="match status" value="1"/>
</dbReference>
<evidence type="ECO:0000259" key="9">
    <source>
        <dbReference type="PROSITE" id="PS50157"/>
    </source>
</evidence>
<evidence type="ECO:0000256" key="5">
    <source>
        <dbReference type="ARBA" id="ARBA00022833"/>
    </source>
</evidence>
<protein>
    <submittedName>
        <fullName evidence="10">RE1-silencing transcription factor A</fullName>
    </submittedName>
</protein>
<accession>A0A8D8UPI9</accession>
<dbReference type="GO" id="GO:0008270">
    <property type="term" value="F:zinc ion binding"/>
    <property type="evidence" value="ECO:0007669"/>
    <property type="project" value="UniProtKB-KW"/>
</dbReference>
<dbReference type="PROSITE" id="PS50157">
    <property type="entry name" value="ZINC_FINGER_C2H2_2"/>
    <property type="match status" value="2"/>
</dbReference>
<comment type="subcellular location">
    <subcellularLocation>
        <location evidence="1">Nucleus</location>
    </subcellularLocation>
</comment>
<dbReference type="SMART" id="SM00355">
    <property type="entry name" value="ZnF_C2H2"/>
    <property type="match status" value="3"/>
</dbReference>
<evidence type="ECO:0000256" key="3">
    <source>
        <dbReference type="ARBA" id="ARBA00022737"/>
    </source>
</evidence>
<evidence type="ECO:0000256" key="1">
    <source>
        <dbReference type="ARBA" id="ARBA00004123"/>
    </source>
</evidence>
<dbReference type="GO" id="GO:0005634">
    <property type="term" value="C:nucleus"/>
    <property type="evidence" value="ECO:0007669"/>
    <property type="project" value="UniProtKB-SubCell"/>
</dbReference>
<dbReference type="PANTHER" id="PTHR24388:SF104">
    <property type="entry name" value="AT-RICH BINDING PROTEIN-RELATED"/>
    <property type="match status" value="1"/>
</dbReference>
<keyword evidence="5" id="KW-0862">Zinc</keyword>
<evidence type="ECO:0000313" key="10">
    <source>
        <dbReference type="EMBL" id="CAG6710946.1"/>
    </source>
</evidence>
<proteinExistence type="inferred from homology"/>
<dbReference type="InterPro" id="IPR050527">
    <property type="entry name" value="Snail/Krueppel_Znf"/>
</dbReference>
<evidence type="ECO:0000256" key="2">
    <source>
        <dbReference type="ARBA" id="ARBA00022723"/>
    </source>
</evidence>
<dbReference type="PANTHER" id="PTHR24388">
    <property type="entry name" value="ZINC FINGER PROTEIN"/>
    <property type="match status" value="1"/>
</dbReference>
<dbReference type="Pfam" id="PF00096">
    <property type="entry name" value="zf-C2H2"/>
    <property type="match status" value="1"/>
</dbReference>
<dbReference type="FunFam" id="3.30.160.60:FF:001498">
    <property type="entry name" value="Zinc finger protein 404"/>
    <property type="match status" value="1"/>
</dbReference>
<organism evidence="10">
    <name type="scientific">Cacopsylla melanoneura</name>
    <dbReference type="NCBI Taxonomy" id="428564"/>
    <lineage>
        <taxon>Eukaryota</taxon>
        <taxon>Metazoa</taxon>
        <taxon>Ecdysozoa</taxon>
        <taxon>Arthropoda</taxon>
        <taxon>Hexapoda</taxon>
        <taxon>Insecta</taxon>
        <taxon>Pterygota</taxon>
        <taxon>Neoptera</taxon>
        <taxon>Paraneoptera</taxon>
        <taxon>Hemiptera</taxon>
        <taxon>Sternorrhyncha</taxon>
        <taxon>Psylloidea</taxon>
        <taxon>Psyllidae</taxon>
        <taxon>Psyllinae</taxon>
        <taxon>Cacopsylla</taxon>
    </lineage>
</organism>
<reference evidence="10" key="1">
    <citation type="submission" date="2021-05" db="EMBL/GenBank/DDBJ databases">
        <authorList>
            <person name="Alioto T."/>
            <person name="Alioto T."/>
            <person name="Gomez Garrido J."/>
        </authorList>
    </citation>
    <scope>NUCLEOTIDE SEQUENCE</scope>
</reference>
<dbReference type="AlphaFoldDB" id="A0A8D8UPI9"/>
<keyword evidence="4 8" id="KW-0863">Zinc-finger</keyword>
<evidence type="ECO:0000256" key="8">
    <source>
        <dbReference type="PROSITE-ProRule" id="PRU00042"/>
    </source>
</evidence>
<keyword evidence="6" id="KW-0539">Nucleus</keyword>
<name>A0A8D8UPI9_9HEMI</name>
<dbReference type="InterPro" id="IPR013087">
    <property type="entry name" value="Znf_C2H2_type"/>
</dbReference>
<dbReference type="Pfam" id="PF13909">
    <property type="entry name" value="zf-H2C2_5"/>
    <property type="match status" value="1"/>
</dbReference>
<evidence type="ECO:0000256" key="6">
    <source>
        <dbReference type="ARBA" id="ARBA00023242"/>
    </source>
</evidence>
<evidence type="ECO:0000256" key="7">
    <source>
        <dbReference type="ARBA" id="ARBA00037948"/>
    </source>
</evidence>
<dbReference type="SUPFAM" id="SSF57667">
    <property type="entry name" value="beta-beta-alpha zinc fingers"/>
    <property type="match status" value="2"/>
</dbReference>
<comment type="similarity">
    <text evidence="7">Belongs to the snail C2H2-type zinc-finger protein family.</text>
</comment>
<dbReference type="EMBL" id="HBUF01347634">
    <property type="protein sequence ID" value="CAG6710946.1"/>
    <property type="molecule type" value="Transcribed_RNA"/>
</dbReference>
<dbReference type="Gene3D" id="3.30.160.60">
    <property type="entry name" value="Classic Zinc Finger"/>
    <property type="match status" value="3"/>
</dbReference>
<evidence type="ECO:0000256" key="4">
    <source>
        <dbReference type="ARBA" id="ARBA00022771"/>
    </source>
</evidence>
<feature type="domain" description="C2H2-type" evidence="9">
    <location>
        <begin position="137"/>
        <end position="164"/>
    </location>
</feature>
<keyword evidence="3" id="KW-0677">Repeat</keyword>
<dbReference type="InterPro" id="IPR036236">
    <property type="entry name" value="Znf_C2H2_sf"/>
</dbReference>
<keyword evidence="2" id="KW-0479">Metal-binding</keyword>
<feature type="domain" description="C2H2-type" evidence="9">
    <location>
        <begin position="109"/>
        <end position="136"/>
    </location>
</feature>
<dbReference type="GO" id="GO:0000978">
    <property type="term" value="F:RNA polymerase II cis-regulatory region sequence-specific DNA binding"/>
    <property type="evidence" value="ECO:0007669"/>
    <property type="project" value="TreeGrafter"/>
</dbReference>